<sequence>MDMVISAGKSRKNVDAYVLLPPDTKNAIDLLNGLRKDVGVRSTKKYIFARLSSDSPLTGNTDLRETVDSCPGIQFPERISSTALRKYIATVSQVCLHFQTLIFKQTGPTENFMRDHQNLKIGCFTHM</sequence>
<protein>
    <submittedName>
        <fullName evidence="1">Uncharacterized protein</fullName>
    </submittedName>
</protein>
<reference evidence="1 2" key="1">
    <citation type="journal article" date="2017" name="Nat. Ecol. Evol.">
        <title>Scallop genome provides insights into evolution of bilaterian karyotype and development.</title>
        <authorList>
            <person name="Wang S."/>
            <person name="Zhang J."/>
            <person name="Jiao W."/>
            <person name="Li J."/>
            <person name="Xun X."/>
            <person name="Sun Y."/>
            <person name="Guo X."/>
            <person name="Huan P."/>
            <person name="Dong B."/>
            <person name="Zhang L."/>
            <person name="Hu X."/>
            <person name="Sun X."/>
            <person name="Wang J."/>
            <person name="Zhao C."/>
            <person name="Wang Y."/>
            <person name="Wang D."/>
            <person name="Huang X."/>
            <person name="Wang R."/>
            <person name="Lv J."/>
            <person name="Li Y."/>
            <person name="Zhang Z."/>
            <person name="Liu B."/>
            <person name="Lu W."/>
            <person name="Hui Y."/>
            <person name="Liang J."/>
            <person name="Zhou Z."/>
            <person name="Hou R."/>
            <person name="Li X."/>
            <person name="Liu Y."/>
            <person name="Li H."/>
            <person name="Ning X."/>
            <person name="Lin Y."/>
            <person name="Zhao L."/>
            <person name="Xing Q."/>
            <person name="Dou J."/>
            <person name="Li Y."/>
            <person name="Mao J."/>
            <person name="Guo H."/>
            <person name="Dou H."/>
            <person name="Li T."/>
            <person name="Mu C."/>
            <person name="Jiang W."/>
            <person name="Fu Q."/>
            <person name="Fu X."/>
            <person name="Miao Y."/>
            <person name="Liu J."/>
            <person name="Yu Q."/>
            <person name="Li R."/>
            <person name="Liao H."/>
            <person name="Li X."/>
            <person name="Kong Y."/>
            <person name="Jiang Z."/>
            <person name="Chourrout D."/>
            <person name="Li R."/>
            <person name="Bao Z."/>
        </authorList>
    </citation>
    <scope>NUCLEOTIDE SEQUENCE [LARGE SCALE GENOMIC DNA]</scope>
    <source>
        <strain evidence="1 2">PY_sf001</strain>
    </source>
</reference>
<name>A0A210PVM3_MIZYE</name>
<gene>
    <name evidence="1" type="ORF">KP79_PYT19055</name>
</gene>
<evidence type="ECO:0000313" key="2">
    <source>
        <dbReference type="Proteomes" id="UP000242188"/>
    </source>
</evidence>
<dbReference type="EMBL" id="NEDP02005461">
    <property type="protein sequence ID" value="OWF40516.1"/>
    <property type="molecule type" value="Genomic_DNA"/>
</dbReference>
<keyword evidence="2" id="KW-1185">Reference proteome</keyword>
<dbReference type="PANTHER" id="PTHR33480">
    <property type="entry name" value="SET DOMAIN-CONTAINING PROTEIN-RELATED"/>
    <property type="match status" value="1"/>
</dbReference>
<dbReference type="AlphaFoldDB" id="A0A210PVM3"/>
<comment type="caution">
    <text evidence="1">The sequence shown here is derived from an EMBL/GenBank/DDBJ whole genome shotgun (WGS) entry which is preliminary data.</text>
</comment>
<organism evidence="1 2">
    <name type="scientific">Mizuhopecten yessoensis</name>
    <name type="common">Japanese scallop</name>
    <name type="synonym">Patinopecten yessoensis</name>
    <dbReference type="NCBI Taxonomy" id="6573"/>
    <lineage>
        <taxon>Eukaryota</taxon>
        <taxon>Metazoa</taxon>
        <taxon>Spiralia</taxon>
        <taxon>Lophotrochozoa</taxon>
        <taxon>Mollusca</taxon>
        <taxon>Bivalvia</taxon>
        <taxon>Autobranchia</taxon>
        <taxon>Pteriomorphia</taxon>
        <taxon>Pectinida</taxon>
        <taxon>Pectinoidea</taxon>
        <taxon>Pectinidae</taxon>
        <taxon>Mizuhopecten</taxon>
    </lineage>
</organism>
<evidence type="ECO:0000313" key="1">
    <source>
        <dbReference type="EMBL" id="OWF40516.1"/>
    </source>
</evidence>
<proteinExistence type="predicted"/>
<dbReference type="Proteomes" id="UP000242188">
    <property type="component" value="Unassembled WGS sequence"/>
</dbReference>
<accession>A0A210PVM3</accession>